<evidence type="ECO:0000313" key="10">
    <source>
        <dbReference type="EMBL" id="RUP47243.1"/>
    </source>
</evidence>
<name>A0A433D8T8_9FUNG</name>
<dbReference type="CDD" id="cd00082">
    <property type="entry name" value="HisKA"/>
    <property type="match status" value="2"/>
</dbReference>
<dbReference type="CDD" id="cd16922">
    <property type="entry name" value="HATPase_EvgS-ArcB-TorS-like"/>
    <property type="match status" value="1"/>
</dbReference>
<dbReference type="InterPro" id="IPR003594">
    <property type="entry name" value="HATPase_dom"/>
</dbReference>
<gene>
    <name evidence="10" type="ORF">BC936DRAFT_145960</name>
</gene>
<protein>
    <recommendedName>
        <fullName evidence="2">histidine kinase</fullName>
        <ecNumber evidence="2">2.7.13.3</ecNumber>
    </recommendedName>
</protein>
<dbReference type="CDD" id="cd17546">
    <property type="entry name" value="REC_hyHK_CKI1_RcsC-like"/>
    <property type="match status" value="1"/>
</dbReference>
<keyword evidence="4" id="KW-0808">Transferase</keyword>
<dbReference type="Gene3D" id="1.10.287.130">
    <property type="match status" value="2"/>
</dbReference>
<dbReference type="FunFam" id="3.30.565.10:FF:000010">
    <property type="entry name" value="Sensor histidine kinase RcsC"/>
    <property type="match status" value="1"/>
</dbReference>
<reference evidence="10 11" key="1">
    <citation type="journal article" date="2018" name="New Phytol.">
        <title>Phylogenomics of Endogonaceae and evolution of mycorrhizas within Mucoromycota.</title>
        <authorList>
            <person name="Chang Y."/>
            <person name="Desiro A."/>
            <person name="Na H."/>
            <person name="Sandor L."/>
            <person name="Lipzen A."/>
            <person name="Clum A."/>
            <person name="Barry K."/>
            <person name="Grigoriev I.V."/>
            <person name="Martin F.M."/>
            <person name="Stajich J.E."/>
            <person name="Smith M.E."/>
            <person name="Bonito G."/>
            <person name="Spatafora J.W."/>
        </authorList>
    </citation>
    <scope>NUCLEOTIDE SEQUENCE [LARGE SCALE GENOMIC DNA]</scope>
    <source>
        <strain evidence="10 11">GMNB39</strain>
    </source>
</reference>
<dbReference type="InterPro" id="IPR001789">
    <property type="entry name" value="Sig_transdc_resp-reg_receiver"/>
</dbReference>
<feature type="domain" description="Histidine kinase" evidence="8">
    <location>
        <begin position="14"/>
        <end position="273"/>
    </location>
</feature>
<dbReference type="InterPro" id="IPR011006">
    <property type="entry name" value="CheY-like_superfamily"/>
</dbReference>
<feature type="region of interest" description="Disordered" evidence="7">
    <location>
        <begin position="986"/>
        <end position="1017"/>
    </location>
</feature>
<dbReference type="SMART" id="SM00388">
    <property type="entry name" value="HisKA"/>
    <property type="match status" value="2"/>
</dbReference>
<comment type="caution">
    <text evidence="10">The sequence shown here is derived from an EMBL/GenBank/DDBJ whole genome shotgun (WGS) entry which is preliminary data.</text>
</comment>
<organism evidence="10 11">
    <name type="scientific">Jimgerdemannia flammicorona</name>
    <dbReference type="NCBI Taxonomy" id="994334"/>
    <lineage>
        <taxon>Eukaryota</taxon>
        <taxon>Fungi</taxon>
        <taxon>Fungi incertae sedis</taxon>
        <taxon>Mucoromycota</taxon>
        <taxon>Mucoromycotina</taxon>
        <taxon>Endogonomycetes</taxon>
        <taxon>Endogonales</taxon>
        <taxon>Endogonaceae</taxon>
        <taxon>Jimgerdemannia</taxon>
    </lineage>
</organism>
<dbReference type="EMBL" id="RBNI01004776">
    <property type="protein sequence ID" value="RUP47243.1"/>
    <property type="molecule type" value="Genomic_DNA"/>
</dbReference>
<dbReference type="SMART" id="SM00387">
    <property type="entry name" value="HATPase_c"/>
    <property type="match status" value="2"/>
</dbReference>
<comment type="catalytic activity">
    <reaction evidence="1">
        <text>ATP + protein L-histidine = ADP + protein N-phospho-L-histidine.</text>
        <dbReference type="EC" id="2.7.13.3"/>
    </reaction>
</comment>
<evidence type="ECO:0000256" key="2">
    <source>
        <dbReference type="ARBA" id="ARBA00012438"/>
    </source>
</evidence>
<evidence type="ECO:0000259" key="9">
    <source>
        <dbReference type="PROSITE" id="PS50110"/>
    </source>
</evidence>
<dbReference type="PROSITE" id="PS50109">
    <property type="entry name" value="HIS_KIN"/>
    <property type="match status" value="2"/>
</dbReference>
<dbReference type="AlphaFoldDB" id="A0A433D8T8"/>
<dbReference type="InterPro" id="IPR005467">
    <property type="entry name" value="His_kinase_dom"/>
</dbReference>
<dbReference type="PANTHER" id="PTHR43047">
    <property type="entry name" value="TWO-COMPONENT HISTIDINE PROTEIN KINASE"/>
    <property type="match status" value="1"/>
</dbReference>
<feature type="modified residue" description="4-aspartylphosphate" evidence="6">
    <location>
        <position position="1082"/>
    </location>
</feature>
<dbReference type="SUPFAM" id="SSF52172">
    <property type="entry name" value="CheY-like"/>
    <property type="match status" value="3"/>
</dbReference>
<dbReference type="OrthoDB" id="5378913at2759"/>
<evidence type="ECO:0000256" key="3">
    <source>
        <dbReference type="ARBA" id="ARBA00022553"/>
    </source>
</evidence>
<keyword evidence="11" id="KW-1185">Reference proteome</keyword>
<dbReference type="PANTHER" id="PTHR43047:SF72">
    <property type="entry name" value="OSMOSENSING HISTIDINE PROTEIN KINASE SLN1"/>
    <property type="match status" value="1"/>
</dbReference>
<dbReference type="InterPro" id="IPR036097">
    <property type="entry name" value="HisK_dim/P_sf"/>
</dbReference>
<feature type="domain" description="Histidine kinase" evidence="8">
    <location>
        <begin position="568"/>
        <end position="807"/>
    </location>
</feature>
<keyword evidence="5" id="KW-0418">Kinase</keyword>
<dbReference type="GO" id="GO:0009927">
    <property type="term" value="F:histidine phosphotransfer kinase activity"/>
    <property type="evidence" value="ECO:0007669"/>
    <property type="project" value="TreeGrafter"/>
</dbReference>
<accession>A0A433D8T8</accession>
<dbReference type="SUPFAM" id="SSF47384">
    <property type="entry name" value="Homodimeric domain of signal transducing histidine kinase"/>
    <property type="match status" value="1"/>
</dbReference>
<feature type="domain" description="Response regulatory" evidence="9">
    <location>
        <begin position="829"/>
        <end position="952"/>
    </location>
</feature>
<dbReference type="InterPro" id="IPR004358">
    <property type="entry name" value="Sig_transdc_His_kin-like_C"/>
</dbReference>
<sequence>MNSNQQLIRLVHLSPLSQVLNSAESILSSSDQQLLEMVQRNSKRLMKMVNSLLEFTKIDAGHMRAHFIPTDLPARTREIASVFEPVARQFNLQYVVDCPSWPKRKRLCLGESKRGRTEIGVMEHIARNEEGKVQEWKQHEQEEEGEEEDVYVDVDLWEKVLLNLLSNAFKHCFEGCVTLSLRKIRQDHLAEGGECNMVELSLTDTGIGISADNLPRIFDQFYCVRNGVTRSYEGMGIGLSFVKQIVEMHGGKIFAESELGKGSKFVVRIPVGSGHLPKECLDEIPHMEQETMEQNTQEPMSLQYSVDFPAFQKNSTLFVGEAAEWLVSSPNTTTPRKDSVGSSHVVRRISNAASANSVVSDFQSTRPDTVPSVQDYFSPIAVQQQEKPTVLVVDDNVDMRAYISHILSPHFDVITARDSSEAMELALTMCSETIGEVSEGIIETEKKGDEHGEPREHRPRRELSLVLTDIMMPVIDGIELLKKFRSHPSTQNLPIMLLTAKIGDNANVDGLLVSTDDYLTKPFSPRELIARVFMHIRLYRMRIAAIQARHQIKLLEAASEAKSKLIALVSHELRTPLQSIIGTIEILQDTELDEEQSDSMYTIRYSSQVLLSIISDILDVAKIEAGNFSFDLNDFNPRTLVQHATDILADKAASKGLELICHVDSNIPDVIHQDAARITQCLCNLIGNAIKFTPQGSVVVRVKQVLMETKHVVENENENTGSRDLEQRTVGLYIEVVDTGIGLSQDSLTKIFEPFRQANSPSTRNHEGVGLGLFISQQLVYKVGGEIGVRSQPNAGSTFWFTWPFLSVDATHSYPSLETIPPVLKYNLRILVVMPNILAGDAAREHLESAGIVKIDVVLNVDAGRGLLETLRAGERRFDAVILDSNLKREECIEFVKWIRNLDESILILLVASRGEHGSSDAGLKAVYQGVSDVIYRPVHRSTLVNKISRRLNADNGFLHRDKSTALTRSTVVSVSSSPAMSISPSMSNSITAVRTSTPPNPKQTLKPVGESAAPSPLSPHRILVAEDNLINQTLLIKQLKKLGYGADPAGNGIEVLNRLEETEKDVTGQGHKKRYSLVLMDVDMPICDGFEATRRIRQSNSDFKDVIIVAITANAMAGDREACLKAGMNDYMHKPIALSQLDQMLHRSLVSISRPSTDSPEQMLSTIS</sequence>
<proteinExistence type="predicted"/>
<evidence type="ECO:0000256" key="5">
    <source>
        <dbReference type="ARBA" id="ARBA00022777"/>
    </source>
</evidence>
<dbReference type="Pfam" id="PF02518">
    <property type="entry name" value="HATPase_c"/>
    <property type="match status" value="2"/>
</dbReference>
<dbReference type="PROSITE" id="PS50110">
    <property type="entry name" value="RESPONSE_REGULATORY"/>
    <property type="match status" value="3"/>
</dbReference>
<evidence type="ECO:0000256" key="6">
    <source>
        <dbReference type="PROSITE-ProRule" id="PRU00169"/>
    </source>
</evidence>
<dbReference type="InterPro" id="IPR036890">
    <property type="entry name" value="HATPase_C_sf"/>
</dbReference>
<dbReference type="EC" id="2.7.13.3" evidence="2"/>
<evidence type="ECO:0000256" key="4">
    <source>
        <dbReference type="ARBA" id="ARBA00022679"/>
    </source>
</evidence>
<dbReference type="Pfam" id="PF00512">
    <property type="entry name" value="HisKA"/>
    <property type="match status" value="1"/>
</dbReference>
<evidence type="ECO:0000313" key="11">
    <source>
        <dbReference type="Proteomes" id="UP000268093"/>
    </source>
</evidence>
<feature type="domain" description="Response regulatory" evidence="9">
    <location>
        <begin position="1022"/>
        <end position="1150"/>
    </location>
</feature>
<evidence type="ECO:0000256" key="1">
    <source>
        <dbReference type="ARBA" id="ARBA00000085"/>
    </source>
</evidence>
<dbReference type="Pfam" id="PF00072">
    <property type="entry name" value="Response_reg"/>
    <property type="match status" value="2"/>
</dbReference>
<dbReference type="PRINTS" id="PR00344">
    <property type="entry name" value="BCTRLSENSOR"/>
</dbReference>
<dbReference type="Gene3D" id="3.40.50.2300">
    <property type="match status" value="3"/>
</dbReference>
<dbReference type="GO" id="GO:0005886">
    <property type="term" value="C:plasma membrane"/>
    <property type="evidence" value="ECO:0007669"/>
    <property type="project" value="TreeGrafter"/>
</dbReference>
<dbReference type="SUPFAM" id="SSF55874">
    <property type="entry name" value="ATPase domain of HSP90 chaperone/DNA topoisomerase II/histidine kinase"/>
    <property type="match status" value="2"/>
</dbReference>
<dbReference type="Gene3D" id="3.30.565.10">
    <property type="entry name" value="Histidine kinase-like ATPase, C-terminal domain"/>
    <property type="match status" value="2"/>
</dbReference>
<feature type="modified residue" description="4-aspartylphosphate" evidence="6">
    <location>
        <position position="469"/>
    </location>
</feature>
<dbReference type="SMART" id="SM00448">
    <property type="entry name" value="REC"/>
    <property type="match status" value="3"/>
</dbReference>
<dbReference type="Proteomes" id="UP000268093">
    <property type="component" value="Unassembled WGS sequence"/>
</dbReference>
<dbReference type="InterPro" id="IPR003661">
    <property type="entry name" value="HisK_dim/P_dom"/>
</dbReference>
<evidence type="ECO:0000259" key="8">
    <source>
        <dbReference type="PROSITE" id="PS50109"/>
    </source>
</evidence>
<dbReference type="GO" id="GO:0000155">
    <property type="term" value="F:phosphorelay sensor kinase activity"/>
    <property type="evidence" value="ECO:0007669"/>
    <property type="project" value="InterPro"/>
</dbReference>
<feature type="domain" description="Response regulatory" evidence="9">
    <location>
        <begin position="389"/>
        <end position="536"/>
    </location>
</feature>
<evidence type="ECO:0000256" key="7">
    <source>
        <dbReference type="SAM" id="MobiDB-lite"/>
    </source>
</evidence>
<feature type="modified residue" description="4-aspartylphosphate" evidence="6">
    <location>
        <position position="884"/>
    </location>
</feature>
<keyword evidence="3 6" id="KW-0597">Phosphoprotein</keyword>